<dbReference type="PANTHER" id="PTHR35089">
    <property type="entry name" value="CHAPERONE PROTEIN SKP"/>
    <property type="match status" value="1"/>
</dbReference>
<feature type="compositionally biased region" description="Low complexity" evidence="4">
    <location>
        <begin position="219"/>
        <end position="235"/>
    </location>
</feature>
<evidence type="ECO:0000256" key="3">
    <source>
        <dbReference type="SAM" id="Coils"/>
    </source>
</evidence>
<evidence type="ECO:0000256" key="4">
    <source>
        <dbReference type="SAM" id="MobiDB-lite"/>
    </source>
</evidence>
<evidence type="ECO:0000313" key="7">
    <source>
        <dbReference type="Proteomes" id="UP000295497"/>
    </source>
</evidence>
<keyword evidence="5" id="KW-0472">Membrane</keyword>
<organism evidence="6 7">
    <name type="scientific">Sorangium cellulosum</name>
    <name type="common">Polyangium cellulosum</name>
    <dbReference type="NCBI Taxonomy" id="56"/>
    <lineage>
        <taxon>Bacteria</taxon>
        <taxon>Pseudomonadati</taxon>
        <taxon>Myxococcota</taxon>
        <taxon>Polyangia</taxon>
        <taxon>Polyangiales</taxon>
        <taxon>Polyangiaceae</taxon>
        <taxon>Sorangium</taxon>
    </lineage>
</organism>
<feature type="coiled-coil region" evidence="3">
    <location>
        <begin position="104"/>
        <end position="163"/>
    </location>
</feature>
<dbReference type="GO" id="GO:0051082">
    <property type="term" value="F:unfolded protein binding"/>
    <property type="evidence" value="ECO:0007669"/>
    <property type="project" value="InterPro"/>
</dbReference>
<protein>
    <recommendedName>
        <fullName evidence="8">OmpH family outer membrane protein</fullName>
    </recommendedName>
</protein>
<evidence type="ECO:0008006" key="8">
    <source>
        <dbReference type="Google" id="ProtNLM"/>
    </source>
</evidence>
<evidence type="ECO:0000256" key="2">
    <source>
        <dbReference type="ARBA" id="ARBA00022729"/>
    </source>
</evidence>
<evidence type="ECO:0000256" key="1">
    <source>
        <dbReference type="ARBA" id="ARBA00009091"/>
    </source>
</evidence>
<feature type="region of interest" description="Disordered" evidence="4">
    <location>
        <begin position="1"/>
        <end position="40"/>
    </location>
</feature>
<dbReference type="Gene3D" id="3.30.910.20">
    <property type="entry name" value="Skp domain"/>
    <property type="match status" value="1"/>
</dbReference>
<keyword evidence="3" id="KW-0175">Coiled coil</keyword>
<dbReference type="InterPro" id="IPR005632">
    <property type="entry name" value="Chaperone_Skp"/>
</dbReference>
<dbReference type="InterPro" id="IPR024930">
    <property type="entry name" value="Skp_dom_sf"/>
</dbReference>
<name>A0A4P2QPH4_SORCE</name>
<dbReference type="Proteomes" id="UP000295497">
    <property type="component" value="Chromosome"/>
</dbReference>
<comment type="similarity">
    <text evidence="1">Belongs to the Skp family.</text>
</comment>
<evidence type="ECO:0000313" key="6">
    <source>
        <dbReference type="EMBL" id="AUX31838.1"/>
    </source>
</evidence>
<dbReference type="GO" id="GO:0050821">
    <property type="term" value="P:protein stabilization"/>
    <property type="evidence" value="ECO:0007669"/>
    <property type="project" value="TreeGrafter"/>
</dbReference>
<feature type="transmembrane region" description="Helical" evidence="5">
    <location>
        <begin position="45"/>
        <end position="67"/>
    </location>
</feature>
<dbReference type="GO" id="GO:0005829">
    <property type="term" value="C:cytosol"/>
    <property type="evidence" value="ECO:0007669"/>
    <property type="project" value="TreeGrafter"/>
</dbReference>
<dbReference type="EMBL" id="CP012672">
    <property type="protein sequence ID" value="AUX31838.1"/>
    <property type="molecule type" value="Genomic_DNA"/>
</dbReference>
<dbReference type="SMART" id="SM00935">
    <property type="entry name" value="OmpH"/>
    <property type="match status" value="1"/>
</dbReference>
<keyword evidence="2" id="KW-0732">Signal</keyword>
<sequence>MQNNAPERPFARCSTISSPVRSADASRCAAPPARRAAGRRPAARLLPLLAAAALGGAALLSSAPALAQSKIAVVDVRRAMLETEEGLRVQATLKKLFDSRQVELDTKQRALADERDKLDKEAQAGKTPKDALQRRFETWQRQAAELQATMVDYQREMQRKESELTTPILQKVLGLLRRLAAQEGYDLILDKSAAPYYRADLELTDRAIQMYNSGQVGEAAPPKGAPPAKGAAPAAPAKPAPPAKK</sequence>
<feature type="compositionally biased region" description="Low complexity" evidence="4">
    <location>
        <begin position="21"/>
        <end position="35"/>
    </location>
</feature>
<gene>
    <name evidence="6" type="ORF">SOCE836_039710</name>
</gene>
<dbReference type="SUPFAM" id="SSF111384">
    <property type="entry name" value="OmpH-like"/>
    <property type="match status" value="1"/>
</dbReference>
<evidence type="ECO:0000256" key="5">
    <source>
        <dbReference type="SAM" id="Phobius"/>
    </source>
</evidence>
<accession>A0A4P2QPH4</accession>
<reference evidence="6 7" key="1">
    <citation type="submission" date="2015-09" db="EMBL/GenBank/DDBJ databases">
        <title>Sorangium comparison.</title>
        <authorList>
            <person name="Zaburannyi N."/>
            <person name="Bunk B."/>
            <person name="Overmann J."/>
            <person name="Mueller R."/>
        </authorList>
    </citation>
    <scope>NUCLEOTIDE SEQUENCE [LARGE SCALE GENOMIC DNA]</scope>
    <source>
        <strain evidence="6 7">So ce836</strain>
    </source>
</reference>
<feature type="region of interest" description="Disordered" evidence="4">
    <location>
        <begin position="214"/>
        <end position="245"/>
    </location>
</feature>
<proteinExistence type="inferred from homology"/>
<keyword evidence="5" id="KW-0812">Transmembrane</keyword>
<dbReference type="Pfam" id="PF03938">
    <property type="entry name" value="OmpH"/>
    <property type="match status" value="1"/>
</dbReference>
<dbReference type="PANTHER" id="PTHR35089:SF1">
    <property type="entry name" value="CHAPERONE PROTEIN SKP"/>
    <property type="match status" value="1"/>
</dbReference>
<dbReference type="AlphaFoldDB" id="A0A4P2QPH4"/>
<feature type="compositionally biased region" description="Pro residues" evidence="4">
    <location>
        <begin position="236"/>
        <end position="245"/>
    </location>
</feature>
<keyword evidence="5" id="KW-1133">Transmembrane helix</keyword>